<dbReference type="GO" id="GO:0005886">
    <property type="term" value="C:plasma membrane"/>
    <property type="evidence" value="ECO:0007669"/>
    <property type="project" value="UniProtKB-SubCell"/>
</dbReference>
<feature type="transmembrane region" description="Helical" evidence="10">
    <location>
        <begin position="349"/>
        <end position="369"/>
    </location>
</feature>
<keyword evidence="13" id="KW-1185">Reference proteome</keyword>
<dbReference type="CDD" id="cd00637">
    <property type="entry name" value="7tm_classA_rhodopsin-like"/>
    <property type="match status" value="1"/>
</dbReference>
<evidence type="ECO:0000256" key="9">
    <source>
        <dbReference type="ARBA" id="ARBA00023224"/>
    </source>
</evidence>
<evidence type="ECO:0000256" key="3">
    <source>
        <dbReference type="ARBA" id="ARBA00022692"/>
    </source>
</evidence>
<feature type="transmembrane region" description="Helical" evidence="10">
    <location>
        <begin position="318"/>
        <end position="337"/>
    </location>
</feature>
<feature type="transmembrane region" description="Helical" evidence="10">
    <location>
        <begin position="57"/>
        <end position="82"/>
    </location>
</feature>
<evidence type="ECO:0000313" key="12">
    <source>
        <dbReference type="EMBL" id="CAH3036736.1"/>
    </source>
</evidence>
<evidence type="ECO:0000256" key="4">
    <source>
        <dbReference type="ARBA" id="ARBA00022989"/>
    </source>
</evidence>
<evidence type="ECO:0000256" key="10">
    <source>
        <dbReference type="SAM" id="Phobius"/>
    </source>
</evidence>
<keyword evidence="3 10" id="KW-0812">Transmembrane</keyword>
<reference evidence="12 13" key="1">
    <citation type="submission" date="2022-05" db="EMBL/GenBank/DDBJ databases">
        <authorList>
            <consortium name="Genoscope - CEA"/>
            <person name="William W."/>
        </authorList>
    </citation>
    <scope>NUCLEOTIDE SEQUENCE [LARGE SCALE GENOMIC DNA]</scope>
</reference>
<dbReference type="Pfam" id="PF00001">
    <property type="entry name" value="7tm_1"/>
    <property type="match status" value="1"/>
</dbReference>
<feature type="non-terminal residue" evidence="12">
    <location>
        <position position="415"/>
    </location>
</feature>
<dbReference type="SUPFAM" id="SSF81321">
    <property type="entry name" value="Family A G protein-coupled receptor-like"/>
    <property type="match status" value="1"/>
</dbReference>
<feature type="transmembrane region" description="Helical" evidence="10">
    <location>
        <begin position="144"/>
        <end position="168"/>
    </location>
</feature>
<organism evidence="12 13">
    <name type="scientific">Pocillopora meandrina</name>
    <dbReference type="NCBI Taxonomy" id="46732"/>
    <lineage>
        <taxon>Eukaryota</taxon>
        <taxon>Metazoa</taxon>
        <taxon>Cnidaria</taxon>
        <taxon>Anthozoa</taxon>
        <taxon>Hexacorallia</taxon>
        <taxon>Scleractinia</taxon>
        <taxon>Astrocoeniina</taxon>
        <taxon>Pocilloporidae</taxon>
        <taxon>Pocillopora</taxon>
    </lineage>
</organism>
<dbReference type="AlphaFoldDB" id="A0AAU9VSH5"/>
<evidence type="ECO:0000256" key="1">
    <source>
        <dbReference type="ARBA" id="ARBA00004651"/>
    </source>
</evidence>
<keyword evidence="4 10" id="KW-1133">Transmembrane helix</keyword>
<keyword evidence="7" id="KW-0675">Receptor</keyword>
<dbReference type="InterPro" id="IPR017452">
    <property type="entry name" value="GPCR_Rhodpsn_7TM"/>
</dbReference>
<evidence type="ECO:0000259" key="11">
    <source>
        <dbReference type="PROSITE" id="PS50262"/>
    </source>
</evidence>
<dbReference type="PRINTS" id="PR00237">
    <property type="entry name" value="GPCRRHODOPSN"/>
</dbReference>
<dbReference type="PANTHER" id="PTHR11866">
    <property type="entry name" value="G-PROTEIN COUPLED RECEPTOR FAMILY 1 MEMBER"/>
    <property type="match status" value="1"/>
</dbReference>
<name>A0AAU9VSH5_9CNID</name>
<dbReference type="PROSITE" id="PS50262">
    <property type="entry name" value="G_PROTEIN_RECEP_F1_2"/>
    <property type="match status" value="1"/>
</dbReference>
<evidence type="ECO:0000256" key="7">
    <source>
        <dbReference type="ARBA" id="ARBA00023170"/>
    </source>
</evidence>
<evidence type="ECO:0000313" key="13">
    <source>
        <dbReference type="Proteomes" id="UP001159428"/>
    </source>
</evidence>
<sequence length="415" mass="46528">MNETNYGRSDITSDKGGQYSSGFLFVLPVIFCMIFIGNVLLLVAIKSFRSRRVPDQLVGSLAVIDLLNDLGPVLISIVVFQIDHRGFQSGRISYELCHFYNWISSFLRLSASFVASLMAVDCFCATLQPIYYRTKVTSDKATKLILCVVLSGAFISALPAMGWGRVLAHRGICSFNFNGGFALCIATLGYVQLIMVLTCFIAVARKMSKYEKRFNGLRRGRTLTFLNGRLQAMEMQTANERRISHMDENGIQGGSNIKRTCNTTRGMSTLAEDDDSNKITEEKCEQNEIRRRESKTDPSVNRCSVNRNVKESRQFTKVLGSVVFLFYVSWMPIIFTITAELATGHHHEVLQSLSAQMSLLCSVFNPWVYCGLSRPYRASYICVLRRLGRVCGLSKASEHDIKTIADTGSRFRTSS</sequence>
<dbReference type="Proteomes" id="UP001159428">
    <property type="component" value="Unassembled WGS sequence"/>
</dbReference>
<protein>
    <recommendedName>
        <fullName evidence="11">G-protein coupled receptors family 1 profile domain-containing protein</fullName>
    </recommendedName>
</protein>
<accession>A0AAU9VSH5</accession>
<dbReference type="GO" id="GO:0004930">
    <property type="term" value="F:G protein-coupled receptor activity"/>
    <property type="evidence" value="ECO:0007669"/>
    <property type="project" value="UniProtKB-KW"/>
</dbReference>
<keyword evidence="8" id="KW-0325">Glycoprotein</keyword>
<evidence type="ECO:0000256" key="6">
    <source>
        <dbReference type="ARBA" id="ARBA00023136"/>
    </source>
</evidence>
<comment type="caution">
    <text evidence="12">The sequence shown here is derived from an EMBL/GenBank/DDBJ whole genome shotgun (WGS) entry which is preliminary data.</text>
</comment>
<feature type="transmembrane region" description="Helical" evidence="10">
    <location>
        <begin position="102"/>
        <end position="132"/>
    </location>
</feature>
<dbReference type="PANTHER" id="PTHR11866:SF42">
    <property type="entry name" value="G-PROTEIN COUPLED RECEPTORS FAMILY 1 PROFILE DOMAIN-CONTAINING PROTEIN"/>
    <property type="match status" value="1"/>
</dbReference>
<keyword evidence="6 10" id="KW-0472">Membrane</keyword>
<keyword evidence="9" id="KW-0807">Transducer</keyword>
<comment type="subcellular location">
    <subcellularLocation>
        <location evidence="1">Cell membrane</location>
        <topology evidence="1">Multi-pass membrane protein</topology>
    </subcellularLocation>
</comment>
<gene>
    <name evidence="12" type="ORF">PMEA_00017109</name>
</gene>
<dbReference type="Gene3D" id="1.20.1070.10">
    <property type="entry name" value="Rhodopsin 7-helix transmembrane proteins"/>
    <property type="match status" value="1"/>
</dbReference>
<dbReference type="EMBL" id="CALNXJ010000003">
    <property type="protein sequence ID" value="CAH3036736.1"/>
    <property type="molecule type" value="Genomic_DNA"/>
</dbReference>
<keyword evidence="5" id="KW-0297">G-protein coupled receptor</keyword>
<feature type="transmembrane region" description="Helical" evidence="10">
    <location>
        <begin position="23"/>
        <end position="45"/>
    </location>
</feature>
<evidence type="ECO:0000256" key="2">
    <source>
        <dbReference type="ARBA" id="ARBA00022475"/>
    </source>
</evidence>
<feature type="domain" description="G-protein coupled receptors family 1 profile" evidence="11">
    <location>
        <begin position="37"/>
        <end position="369"/>
    </location>
</feature>
<keyword evidence="2" id="KW-1003">Cell membrane</keyword>
<evidence type="ECO:0000256" key="8">
    <source>
        <dbReference type="ARBA" id="ARBA00023180"/>
    </source>
</evidence>
<feature type="transmembrane region" description="Helical" evidence="10">
    <location>
        <begin position="180"/>
        <end position="204"/>
    </location>
</feature>
<dbReference type="InterPro" id="IPR008365">
    <property type="entry name" value="Prostanoid_rcpt"/>
</dbReference>
<dbReference type="InterPro" id="IPR000276">
    <property type="entry name" value="GPCR_Rhodpsn"/>
</dbReference>
<proteinExistence type="predicted"/>
<evidence type="ECO:0000256" key="5">
    <source>
        <dbReference type="ARBA" id="ARBA00023040"/>
    </source>
</evidence>